<dbReference type="InterPro" id="IPR003593">
    <property type="entry name" value="AAA+_ATPase"/>
</dbReference>
<evidence type="ECO:0000313" key="6">
    <source>
        <dbReference type="Proteomes" id="UP001283109"/>
    </source>
</evidence>
<dbReference type="Pfam" id="PF00005">
    <property type="entry name" value="ABC_tran"/>
    <property type="match status" value="1"/>
</dbReference>
<dbReference type="EMBL" id="JAWQEV010000009">
    <property type="protein sequence ID" value="MDW4574526.1"/>
    <property type="molecule type" value="Genomic_DNA"/>
</dbReference>
<keyword evidence="2" id="KW-0547">Nucleotide-binding</keyword>
<evidence type="ECO:0000259" key="4">
    <source>
        <dbReference type="PROSITE" id="PS50893"/>
    </source>
</evidence>
<keyword evidence="3 5" id="KW-0067">ATP-binding</keyword>
<dbReference type="SMART" id="SM00382">
    <property type="entry name" value="AAA"/>
    <property type="match status" value="1"/>
</dbReference>
<dbReference type="RefSeq" id="WP_318355021.1">
    <property type="nucleotide sequence ID" value="NZ_JAWQEV010000009.1"/>
</dbReference>
<dbReference type="InterPro" id="IPR003439">
    <property type="entry name" value="ABC_transporter-like_ATP-bd"/>
</dbReference>
<keyword evidence="1" id="KW-0813">Transport</keyword>
<dbReference type="PANTHER" id="PTHR42939">
    <property type="entry name" value="ABC TRANSPORTER ATP-BINDING PROTEIN ALBC-RELATED"/>
    <property type="match status" value="1"/>
</dbReference>
<feature type="domain" description="ABC transporter" evidence="4">
    <location>
        <begin position="8"/>
        <end position="233"/>
    </location>
</feature>
<reference evidence="5 6" key="1">
    <citation type="submission" date="2023-11" db="EMBL/GenBank/DDBJ databases">
        <title>Draft genome sequence of Microbacterium arthrosphaerae JCM 30492.</title>
        <authorList>
            <person name="Zhang G."/>
            <person name="Ding Y."/>
        </authorList>
    </citation>
    <scope>NUCLEOTIDE SEQUENCE [LARGE SCALE GENOMIC DNA]</scope>
    <source>
        <strain evidence="5 6">JCM 30492</strain>
    </source>
</reference>
<sequence length="313" mass="34484">MTTGTPVIEVEHLTKRYRDVVAVDDVSFTIEKNTIYGLLGRNGAGKTTVMSILTAQNFATSGDVRVFGMHPYENAKALSRMCFVRESQKYPDDATPRHAFRMARLFFDKWDQDLADRLIDDFQLPMKKAIKKLSRGQLSAVGVIIGLASRAEITFFDEPYLGLDAVARQIFYDRLLEDYAEHPRTIILSSHLIDEVSNLIERVLVIDGGRIIMDESTDAVRDRAATIVGDTAAVEAFVSGHEVIHRESLGRVSSVTVLGTLTPGDRARLAQAGLDVGAVSLQQLIVRMTQHAGRHVTGDTVDDPASAEEGALR</sequence>
<accession>A0ABU4H5C1</accession>
<name>A0ABU4H5C1_9MICO</name>
<keyword evidence="6" id="KW-1185">Reference proteome</keyword>
<dbReference type="PANTHER" id="PTHR42939:SF1">
    <property type="entry name" value="ABC TRANSPORTER ATP-BINDING PROTEIN ALBC-RELATED"/>
    <property type="match status" value="1"/>
</dbReference>
<evidence type="ECO:0000256" key="2">
    <source>
        <dbReference type="ARBA" id="ARBA00022741"/>
    </source>
</evidence>
<dbReference type="CDD" id="cd03230">
    <property type="entry name" value="ABC_DR_subfamily_A"/>
    <property type="match status" value="1"/>
</dbReference>
<dbReference type="Gene3D" id="3.40.50.300">
    <property type="entry name" value="P-loop containing nucleotide triphosphate hydrolases"/>
    <property type="match status" value="1"/>
</dbReference>
<evidence type="ECO:0000256" key="1">
    <source>
        <dbReference type="ARBA" id="ARBA00022448"/>
    </source>
</evidence>
<dbReference type="SUPFAM" id="SSF52540">
    <property type="entry name" value="P-loop containing nucleoside triphosphate hydrolases"/>
    <property type="match status" value="1"/>
</dbReference>
<organism evidence="5 6">
    <name type="scientific">Microbacterium arthrosphaerae</name>
    <dbReference type="NCBI Taxonomy" id="792652"/>
    <lineage>
        <taxon>Bacteria</taxon>
        <taxon>Bacillati</taxon>
        <taxon>Actinomycetota</taxon>
        <taxon>Actinomycetes</taxon>
        <taxon>Micrococcales</taxon>
        <taxon>Microbacteriaceae</taxon>
        <taxon>Microbacterium</taxon>
    </lineage>
</organism>
<comment type="caution">
    <text evidence="5">The sequence shown here is derived from an EMBL/GenBank/DDBJ whole genome shotgun (WGS) entry which is preliminary data.</text>
</comment>
<evidence type="ECO:0000313" key="5">
    <source>
        <dbReference type="EMBL" id="MDW4574526.1"/>
    </source>
</evidence>
<dbReference type="InterPro" id="IPR051782">
    <property type="entry name" value="ABC_Transporter_VariousFunc"/>
</dbReference>
<gene>
    <name evidence="5" type="ORF">R8Z58_17255</name>
</gene>
<dbReference type="InterPro" id="IPR027417">
    <property type="entry name" value="P-loop_NTPase"/>
</dbReference>
<evidence type="ECO:0000256" key="3">
    <source>
        <dbReference type="ARBA" id="ARBA00022840"/>
    </source>
</evidence>
<protein>
    <submittedName>
        <fullName evidence="5">ABC transporter ATP-binding protein</fullName>
    </submittedName>
</protein>
<dbReference type="GO" id="GO:0005524">
    <property type="term" value="F:ATP binding"/>
    <property type="evidence" value="ECO:0007669"/>
    <property type="project" value="UniProtKB-KW"/>
</dbReference>
<proteinExistence type="predicted"/>
<dbReference type="Proteomes" id="UP001283109">
    <property type="component" value="Unassembled WGS sequence"/>
</dbReference>
<dbReference type="PROSITE" id="PS50893">
    <property type="entry name" value="ABC_TRANSPORTER_2"/>
    <property type="match status" value="1"/>
</dbReference>